<feature type="non-terminal residue" evidence="7">
    <location>
        <position position="229"/>
    </location>
</feature>
<feature type="signal peptide" evidence="6">
    <location>
        <begin position="1"/>
        <end position="24"/>
    </location>
</feature>
<dbReference type="GO" id="GO:0004252">
    <property type="term" value="F:serine-type endopeptidase activity"/>
    <property type="evidence" value="ECO:0007669"/>
    <property type="project" value="InterPro"/>
</dbReference>
<dbReference type="AlphaFoldDB" id="A0A443S1N5"/>
<dbReference type="PANTHER" id="PTHR43806:SF11">
    <property type="entry name" value="CEREVISIN-RELATED"/>
    <property type="match status" value="1"/>
</dbReference>
<name>A0A443S1N5_9ACAR</name>
<feature type="chain" id="PRO_5019128556" evidence="6">
    <location>
        <begin position="25"/>
        <end position="229"/>
    </location>
</feature>
<keyword evidence="3" id="KW-0378">Hydrolase</keyword>
<protein>
    <submittedName>
        <fullName evidence="7">Cuticle-degrading protease-like protein</fullName>
    </submittedName>
</protein>
<evidence type="ECO:0000256" key="4">
    <source>
        <dbReference type="ARBA" id="ARBA00022825"/>
    </source>
</evidence>
<dbReference type="Gene3D" id="3.30.70.80">
    <property type="entry name" value="Peptidase S8 propeptide/proteinase inhibitor I9"/>
    <property type="match status" value="1"/>
</dbReference>
<dbReference type="PROSITE" id="PS51892">
    <property type="entry name" value="SUBTILASE"/>
    <property type="match status" value="1"/>
</dbReference>
<reference evidence="7 8" key="1">
    <citation type="journal article" date="2018" name="Gigascience">
        <title>Genomes of trombidid mites reveal novel predicted allergens and laterally-transferred genes associated with secondary metabolism.</title>
        <authorList>
            <person name="Dong X."/>
            <person name="Chaisiri K."/>
            <person name="Xia D."/>
            <person name="Armstrong S.D."/>
            <person name="Fang Y."/>
            <person name="Donnelly M.J."/>
            <person name="Kadowaki T."/>
            <person name="McGarry J.W."/>
            <person name="Darby A.C."/>
            <person name="Makepeace B.L."/>
        </authorList>
    </citation>
    <scope>NUCLEOTIDE SEQUENCE [LARGE SCALE GENOMIC DNA]</scope>
    <source>
        <strain evidence="7">UoL-UT</strain>
    </source>
</reference>
<dbReference type="Proteomes" id="UP000288716">
    <property type="component" value="Unassembled WGS sequence"/>
</dbReference>
<evidence type="ECO:0000313" key="7">
    <source>
        <dbReference type="EMBL" id="RWS21404.1"/>
    </source>
</evidence>
<dbReference type="GO" id="GO:0006508">
    <property type="term" value="P:proteolysis"/>
    <property type="evidence" value="ECO:0007669"/>
    <property type="project" value="UniProtKB-KW"/>
</dbReference>
<dbReference type="Gene3D" id="3.40.50.200">
    <property type="entry name" value="Peptidase S8/S53 domain"/>
    <property type="match status" value="1"/>
</dbReference>
<organism evidence="7 8">
    <name type="scientific">Leptotrombidium deliense</name>
    <dbReference type="NCBI Taxonomy" id="299467"/>
    <lineage>
        <taxon>Eukaryota</taxon>
        <taxon>Metazoa</taxon>
        <taxon>Ecdysozoa</taxon>
        <taxon>Arthropoda</taxon>
        <taxon>Chelicerata</taxon>
        <taxon>Arachnida</taxon>
        <taxon>Acari</taxon>
        <taxon>Acariformes</taxon>
        <taxon>Trombidiformes</taxon>
        <taxon>Prostigmata</taxon>
        <taxon>Anystina</taxon>
        <taxon>Parasitengona</taxon>
        <taxon>Trombiculoidea</taxon>
        <taxon>Trombiculidae</taxon>
        <taxon>Leptotrombidium</taxon>
    </lineage>
</organism>
<dbReference type="PANTHER" id="PTHR43806">
    <property type="entry name" value="PEPTIDASE S8"/>
    <property type="match status" value="1"/>
</dbReference>
<dbReference type="InterPro" id="IPR036852">
    <property type="entry name" value="Peptidase_S8/S53_dom_sf"/>
</dbReference>
<accession>A0A443S1N5</accession>
<evidence type="ECO:0000256" key="5">
    <source>
        <dbReference type="PROSITE-ProRule" id="PRU01240"/>
    </source>
</evidence>
<proteinExistence type="inferred from homology"/>
<dbReference type="EMBL" id="NCKV01012387">
    <property type="protein sequence ID" value="RWS21404.1"/>
    <property type="molecule type" value="Genomic_DNA"/>
</dbReference>
<dbReference type="InterPro" id="IPR037045">
    <property type="entry name" value="S8pro/Inhibitor_I9_sf"/>
</dbReference>
<comment type="caution">
    <text evidence="7">The sequence shown here is derived from an EMBL/GenBank/DDBJ whole genome shotgun (WGS) entry which is preliminary data.</text>
</comment>
<comment type="similarity">
    <text evidence="1 5">Belongs to the peptidase S8 family.</text>
</comment>
<evidence type="ECO:0000256" key="3">
    <source>
        <dbReference type="ARBA" id="ARBA00022801"/>
    </source>
</evidence>
<evidence type="ECO:0000256" key="1">
    <source>
        <dbReference type="ARBA" id="ARBA00011073"/>
    </source>
</evidence>
<keyword evidence="8" id="KW-1185">Reference proteome</keyword>
<keyword evidence="4" id="KW-0720">Serine protease</keyword>
<dbReference type="GO" id="GO:0005615">
    <property type="term" value="C:extracellular space"/>
    <property type="evidence" value="ECO:0007669"/>
    <property type="project" value="TreeGrafter"/>
</dbReference>
<keyword evidence="6" id="KW-0732">Signal</keyword>
<evidence type="ECO:0000313" key="8">
    <source>
        <dbReference type="Proteomes" id="UP000288716"/>
    </source>
</evidence>
<evidence type="ECO:0000256" key="6">
    <source>
        <dbReference type="SAM" id="SignalP"/>
    </source>
</evidence>
<evidence type="ECO:0000256" key="2">
    <source>
        <dbReference type="ARBA" id="ARBA00022670"/>
    </source>
</evidence>
<comment type="caution">
    <text evidence="5">Lacks conserved residue(s) required for the propagation of feature annotation.</text>
</comment>
<gene>
    <name evidence="7" type="ORF">B4U80_11867</name>
</gene>
<keyword evidence="2 7" id="KW-0645">Protease</keyword>
<dbReference type="VEuPathDB" id="VectorBase:LDEU010636"/>
<sequence>MVQLRKSFVKPLILIFALICKIKCDENEINVSGCDAPVVPAEEGRGIEGQYIIQFKDNVTENEANEIAMSLERAGGARKYQYRKRRDNETGFSGIAVKVNSTTRDNVLREATKNCKVKRIEQDQLANTYQCTSQSNAGWCLSRVSRTSGSYNYDSNSGSGSKIYVIGKHQSLYGRVTSIINFVADEDGEDNNGHGTKTASVAAGNEYGTSKKAEIICVKAMNRNGQGAY</sequence>
<dbReference type="InterPro" id="IPR050131">
    <property type="entry name" value="Peptidase_S8_subtilisin-like"/>
</dbReference>
<dbReference type="SUPFAM" id="SSF52743">
    <property type="entry name" value="Subtilisin-like"/>
    <property type="match status" value="1"/>
</dbReference>
<dbReference type="STRING" id="299467.A0A443S1N5"/>